<dbReference type="AlphaFoldDB" id="A0A653CR40"/>
<reference evidence="2 3" key="1">
    <citation type="submission" date="2019-01" db="EMBL/GenBank/DDBJ databases">
        <authorList>
            <person name="Sayadi A."/>
        </authorList>
    </citation>
    <scope>NUCLEOTIDE SEQUENCE [LARGE SCALE GENOMIC DNA]</scope>
</reference>
<dbReference type="PANTHER" id="PTHR21879:SF6">
    <property type="entry name" value="OSIRIS 19, ISOFORM A"/>
    <property type="match status" value="1"/>
</dbReference>
<keyword evidence="1" id="KW-0812">Transmembrane</keyword>
<dbReference type="EMBL" id="CAACVG010008586">
    <property type="protein sequence ID" value="VEN50390.1"/>
    <property type="molecule type" value="Genomic_DNA"/>
</dbReference>
<feature type="non-terminal residue" evidence="2">
    <location>
        <position position="1"/>
    </location>
</feature>
<dbReference type="GO" id="GO:0016020">
    <property type="term" value="C:membrane"/>
    <property type="evidence" value="ECO:0007669"/>
    <property type="project" value="TreeGrafter"/>
</dbReference>
<evidence type="ECO:0000313" key="3">
    <source>
        <dbReference type="Proteomes" id="UP000410492"/>
    </source>
</evidence>
<evidence type="ECO:0000313" key="2">
    <source>
        <dbReference type="EMBL" id="VEN50390.1"/>
    </source>
</evidence>
<evidence type="ECO:0008006" key="4">
    <source>
        <dbReference type="Google" id="ProtNLM"/>
    </source>
</evidence>
<feature type="transmembrane region" description="Helical" evidence="1">
    <location>
        <begin position="167"/>
        <end position="192"/>
    </location>
</feature>
<dbReference type="PANTHER" id="PTHR21879">
    <property type="entry name" value="FI03362P-RELATED-RELATED"/>
    <property type="match status" value="1"/>
</dbReference>
<feature type="transmembrane region" description="Helical" evidence="1">
    <location>
        <begin position="6"/>
        <end position="28"/>
    </location>
</feature>
<name>A0A653CR40_CALMS</name>
<evidence type="ECO:0000256" key="1">
    <source>
        <dbReference type="SAM" id="Phobius"/>
    </source>
</evidence>
<dbReference type="InterPro" id="IPR012464">
    <property type="entry name" value="DUF1676"/>
</dbReference>
<sequence length="259" mass="28484">HSDKVLIAMSSGVCRAVIFLTVAALAAASDTKPAFWKGTPLDAHVEKMRSSCEASDTIACFQFKAFSFLDSVLKGGYFQFSDIEVSRNNHQLSQTTGRSEDSLEAGVEDYLKTHDVTFKVPQLGDVKVDSRNLDNEEINVKLSFGDDDQFEGRRKKFKIKKHKVKKILIPIVVFLLLKAMTLVPLAIGILGLKAWNGLQLAFFSFVISAGLAIFQLFQKLAADSAHAHISTAAWEPSAHIIAKRSADAAQMLAYGAYRD</sequence>
<dbReference type="Pfam" id="PF07898">
    <property type="entry name" value="DUF1676"/>
    <property type="match status" value="1"/>
</dbReference>
<protein>
    <recommendedName>
        <fullName evidence="4">Osiris 19</fullName>
    </recommendedName>
</protein>
<keyword evidence="3" id="KW-1185">Reference proteome</keyword>
<keyword evidence="1" id="KW-0472">Membrane</keyword>
<proteinExistence type="predicted"/>
<gene>
    <name evidence="2" type="ORF">CALMAC_LOCUS11172</name>
</gene>
<dbReference type="OrthoDB" id="6622845at2759"/>
<organism evidence="2 3">
    <name type="scientific">Callosobruchus maculatus</name>
    <name type="common">Southern cowpea weevil</name>
    <name type="synonym">Pulse bruchid</name>
    <dbReference type="NCBI Taxonomy" id="64391"/>
    <lineage>
        <taxon>Eukaryota</taxon>
        <taxon>Metazoa</taxon>
        <taxon>Ecdysozoa</taxon>
        <taxon>Arthropoda</taxon>
        <taxon>Hexapoda</taxon>
        <taxon>Insecta</taxon>
        <taxon>Pterygota</taxon>
        <taxon>Neoptera</taxon>
        <taxon>Endopterygota</taxon>
        <taxon>Coleoptera</taxon>
        <taxon>Polyphaga</taxon>
        <taxon>Cucujiformia</taxon>
        <taxon>Chrysomeloidea</taxon>
        <taxon>Chrysomelidae</taxon>
        <taxon>Bruchinae</taxon>
        <taxon>Bruchini</taxon>
        <taxon>Callosobruchus</taxon>
    </lineage>
</organism>
<dbReference type="Proteomes" id="UP000410492">
    <property type="component" value="Unassembled WGS sequence"/>
</dbReference>
<accession>A0A653CR40</accession>
<feature type="transmembrane region" description="Helical" evidence="1">
    <location>
        <begin position="198"/>
        <end position="217"/>
    </location>
</feature>
<keyword evidence="1" id="KW-1133">Transmembrane helix</keyword>